<feature type="domain" description="Reticulon" evidence="8">
    <location>
        <begin position="30"/>
        <end position="233"/>
    </location>
</feature>
<evidence type="ECO:0000256" key="5">
    <source>
        <dbReference type="ARBA" id="ARBA00023136"/>
    </source>
</evidence>
<dbReference type="GO" id="GO:0005789">
    <property type="term" value="C:endoplasmic reticulum membrane"/>
    <property type="evidence" value="ECO:0007669"/>
    <property type="project" value="UniProtKB-SubCell"/>
</dbReference>
<keyword evidence="3 6" id="KW-0256">Endoplasmic reticulum</keyword>
<feature type="region of interest" description="Disordered" evidence="7">
    <location>
        <begin position="345"/>
        <end position="394"/>
    </location>
</feature>
<sequence length="394" mass="44536">MNKNTATNNNANISSSRDANTPVEGDRRDKSGLIYWTNSKKSGASFVATLVGLLIFRNVNVISVLLKIGYMVLFTSFALELSTKVLFDQGVVSRFGMRESPDIVSILKPHIDRALDRLPALEDKVRKLVFAHRTRNNFTIGVSLYFLHGLFAIFSMNTVLIMTTIFLYTVPLIYDRKQTRIDHAIDKVKNLIVHRFHKNYNKVVEKTEPYIDRIIPPQTDNGSYSTSIDKKDNSSASQRNKSGLSSSGLDSKDPFSSSKSGKNSYSTSQYNQTDYPTSQNENIGTLKSSNHELPSEKDFNNRHENFNKPDVKTYDPRTVDIEEELAAHQRELEQNLKEGDYNLVGSREIPDPITIPAPVEQNANSPDNKPFSINRKNETLHKTTHGLKQKLQHA</sequence>
<evidence type="ECO:0000256" key="1">
    <source>
        <dbReference type="ARBA" id="ARBA00004477"/>
    </source>
</evidence>
<feature type="compositionally biased region" description="Basic residues" evidence="7">
    <location>
        <begin position="382"/>
        <end position="394"/>
    </location>
</feature>
<protein>
    <recommendedName>
        <fullName evidence="6">Reticulon-like protein</fullName>
    </recommendedName>
</protein>
<gene>
    <name evidence="9" type="primary">SMKI04G0390</name>
    <name evidence="9" type="ORF">SMKI_04G0390</name>
</gene>
<dbReference type="GeneID" id="80916922"/>
<evidence type="ECO:0000256" key="6">
    <source>
        <dbReference type="RuleBase" id="RU363132"/>
    </source>
</evidence>
<evidence type="ECO:0000256" key="7">
    <source>
        <dbReference type="SAM" id="MobiDB-lite"/>
    </source>
</evidence>
<proteinExistence type="predicted"/>
<organism evidence="9 10">
    <name type="scientific">Saccharomyces mikatae IFO 1815</name>
    <dbReference type="NCBI Taxonomy" id="226126"/>
    <lineage>
        <taxon>Eukaryota</taxon>
        <taxon>Fungi</taxon>
        <taxon>Dikarya</taxon>
        <taxon>Ascomycota</taxon>
        <taxon>Saccharomycotina</taxon>
        <taxon>Saccharomycetes</taxon>
        <taxon>Saccharomycetales</taxon>
        <taxon>Saccharomycetaceae</taxon>
        <taxon>Saccharomyces</taxon>
    </lineage>
</organism>
<dbReference type="PROSITE" id="PS50845">
    <property type="entry name" value="RETICULON"/>
    <property type="match status" value="1"/>
</dbReference>
<dbReference type="InterPro" id="IPR003388">
    <property type="entry name" value="Reticulon"/>
</dbReference>
<feature type="compositionally biased region" description="Low complexity" evidence="7">
    <location>
        <begin position="256"/>
        <end position="268"/>
    </location>
</feature>
<feature type="transmembrane region" description="Helical" evidence="6">
    <location>
        <begin position="46"/>
        <end position="73"/>
    </location>
</feature>
<accession>A0AA35IVI0</accession>
<comment type="subcellular location">
    <subcellularLocation>
        <location evidence="1 6">Endoplasmic reticulum membrane</location>
        <topology evidence="1 6">Multi-pass membrane protein</topology>
    </subcellularLocation>
</comment>
<evidence type="ECO:0000256" key="3">
    <source>
        <dbReference type="ARBA" id="ARBA00022824"/>
    </source>
</evidence>
<evidence type="ECO:0000256" key="4">
    <source>
        <dbReference type="ARBA" id="ARBA00022989"/>
    </source>
</evidence>
<keyword evidence="5 6" id="KW-0472">Membrane</keyword>
<dbReference type="EMBL" id="OX365760">
    <property type="protein sequence ID" value="CAI4037709.1"/>
    <property type="molecule type" value="Genomic_DNA"/>
</dbReference>
<feature type="region of interest" description="Disordered" evidence="7">
    <location>
        <begin position="1"/>
        <end position="26"/>
    </location>
</feature>
<evidence type="ECO:0000256" key="2">
    <source>
        <dbReference type="ARBA" id="ARBA00022692"/>
    </source>
</evidence>
<feature type="region of interest" description="Disordered" evidence="7">
    <location>
        <begin position="214"/>
        <end position="313"/>
    </location>
</feature>
<feature type="compositionally biased region" description="Polar residues" evidence="7">
    <location>
        <begin position="269"/>
        <end position="288"/>
    </location>
</feature>
<evidence type="ECO:0000313" key="10">
    <source>
        <dbReference type="Proteomes" id="UP001161438"/>
    </source>
</evidence>
<evidence type="ECO:0000259" key="8">
    <source>
        <dbReference type="PROSITE" id="PS50845"/>
    </source>
</evidence>
<feature type="compositionally biased region" description="Polar residues" evidence="7">
    <location>
        <begin position="218"/>
        <end position="227"/>
    </location>
</feature>
<dbReference type="Proteomes" id="UP001161438">
    <property type="component" value="Chromosome 4"/>
</dbReference>
<keyword evidence="10" id="KW-1185">Reference proteome</keyword>
<keyword evidence="2 6" id="KW-0812">Transmembrane</keyword>
<dbReference type="Pfam" id="PF02453">
    <property type="entry name" value="Reticulon"/>
    <property type="match status" value="1"/>
</dbReference>
<dbReference type="AlphaFoldDB" id="A0AA35IVI0"/>
<keyword evidence="4 6" id="KW-1133">Transmembrane helix</keyword>
<feature type="transmembrane region" description="Helical" evidence="6">
    <location>
        <begin position="145"/>
        <end position="170"/>
    </location>
</feature>
<evidence type="ECO:0000313" key="9">
    <source>
        <dbReference type="EMBL" id="CAI4037709.1"/>
    </source>
</evidence>
<name>A0AA35IVI0_SACMI</name>
<dbReference type="RefSeq" id="XP_056080826.1">
    <property type="nucleotide sequence ID" value="XM_056226563.1"/>
</dbReference>
<feature type="compositionally biased region" description="Basic and acidic residues" evidence="7">
    <location>
        <begin position="289"/>
        <end position="313"/>
    </location>
</feature>
<reference evidence="9" key="1">
    <citation type="submission" date="2022-10" db="EMBL/GenBank/DDBJ databases">
        <authorList>
            <person name="Byrne P K."/>
        </authorList>
    </citation>
    <scope>NUCLEOTIDE SEQUENCE</scope>
    <source>
        <strain evidence="9">IFO1815</strain>
    </source>
</reference>
<feature type="compositionally biased region" description="Low complexity" evidence="7">
    <location>
        <begin position="1"/>
        <end position="12"/>
    </location>
</feature>